<evidence type="ECO:0000313" key="3">
    <source>
        <dbReference type="EMBL" id="AFZ59814.1"/>
    </source>
</evidence>
<evidence type="ECO:0000259" key="2">
    <source>
        <dbReference type="Pfam" id="PF13472"/>
    </source>
</evidence>
<dbReference type="Proteomes" id="UP000010474">
    <property type="component" value="Chromosome"/>
</dbReference>
<feature type="domain" description="SGNH hydrolase-type esterase" evidence="2">
    <location>
        <begin position="86"/>
        <end position="302"/>
    </location>
</feature>
<dbReference type="PATRIC" id="fig|272123.3.peg.4854"/>
<dbReference type="eggNOG" id="COG2755">
    <property type="taxonomic scope" value="Bacteria"/>
</dbReference>
<organism evidence="3 4">
    <name type="scientific">Anabaena cylindrica (strain ATCC 27899 / PCC 7122)</name>
    <dbReference type="NCBI Taxonomy" id="272123"/>
    <lineage>
        <taxon>Bacteria</taxon>
        <taxon>Bacillati</taxon>
        <taxon>Cyanobacteriota</taxon>
        <taxon>Cyanophyceae</taxon>
        <taxon>Nostocales</taxon>
        <taxon>Nostocaceae</taxon>
        <taxon>Anabaena</taxon>
    </lineage>
</organism>
<protein>
    <submittedName>
        <fullName evidence="3">Lipolytic protein G-D-S-L family</fullName>
    </submittedName>
</protein>
<dbReference type="InterPro" id="IPR013830">
    <property type="entry name" value="SGNH_hydro"/>
</dbReference>
<dbReference type="HOGENOM" id="CLU_843871_0_0_3"/>
<keyword evidence="1" id="KW-1133">Transmembrane helix</keyword>
<dbReference type="KEGG" id="acy:Anacy_4456"/>
<dbReference type="STRING" id="272123.Anacy_4456"/>
<keyword evidence="1" id="KW-0812">Transmembrane</keyword>
<dbReference type="Gene3D" id="3.40.50.1110">
    <property type="entry name" value="SGNH hydrolase"/>
    <property type="match status" value="1"/>
</dbReference>
<gene>
    <name evidence="3" type="ordered locus">Anacy_4456</name>
</gene>
<dbReference type="SUPFAM" id="SSF52266">
    <property type="entry name" value="SGNH hydrolase"/>
    <property type="match status" value="1"/>
</dbReference>
<sequence>MWLQVKEVLIVILAVLVGLSVVIELGLRSLFGFGNPLIYIQDQQIGYLLAPNQRTRRFGNCIEINEYSMRSAPINATTDGTLRILLLGDSIANGGWWTDQHLTISSLLMTSLKSTNHYQQVEVLNASANSWGPRNELAYLQSFGNFGAKVVILLINTDDLFATAPTSLPVGRDRNYPDRKPPSAIAEVLQRYLLKQKPIPELQAIHNEAGDRVGINLDAIGKIHNFTQANNSQLLLVMTPLLREIGEPGPHDYEIKARQRLSDFAKAQQITYIDFLLKFNSTTHPQTLYQDHIHMNVKGNRLVSEVIETSLLSMLGQANTQKSF</sequence>
<dbReference type="EMBL" id="CP003659">
    <property type="protein sequence ID" value="AFZ59814.1"/>
    <property type="molecule type" value="Genomic_DNA"/>
</dbReference>
<name>K9ZM04_ANACC</name>
<keyword evidence="1" id="KW-0472">Membrane</keyword>
<accession>K9ZM04</accession>
<dbReference type="Pfam" id="PF13472">
    <property type="entry name" value="Lipase_GDSL_2"/>
    <property type="match status" value="1"/>
</dbReference>
<proteinExistence type="predicted"/>
<evidence type="ECO:0000256" key="1">
    <source>
        <dbReference type="SAM" id="Phobius"/>
    </source>
</evidence>
<keyword evidence="4" id="KW-1185">Reference proteome</keyword>
<reference evidence="4" key="1">
    <citation type="journal article" date="2013" name="Proc. Natl. Acad. Sci. U.S.A.">
        <title>Improving the coverage of the cyanobacterial phylum using diversity-driven genome sequencing.</title>
        <authorList>
            <person name="Shih P.M."/>
            <person name="Wu D."/>
            <person name="Latifi A."/>
            <person name="Axen S.D."/>
            <person name="Fewer D.P."/>
            <person name="Talla E."/>
            <person name="Calteau A."/>
            <person name="Cai F."/>
            <person name="Tandeau de Marsac N."/>
            <person name="Rippka R."/>
            <person name="Herdman M."/>
            <person name="Sivonen K."/>
            <person name="Coursin T."/>
            <person name="Laurent T."/>
            <person name="Goodwin L."/>
            <person name="Nolan M."/>
            <person name="Davenport K.W."/>
            <person name="Han C.S."/>
            <person name="Rubin E.M."/>
            <person name="Eisen J.A."/>
            <person name="Woyke T."/>
            <person name="Gugger M."/>
            <person name="Kerfeld C.A."/>
        </authorList>
    </citation>
    <scope>NUCLEOTIDE SEQUENCE [LARGE SCALE GENOMIC DNA]</scope>
    <source>
        <strain evidence="4">ATCC 27899 / PCC 7122</strain>
    </source>
</reference>
<dbReference type="InterPro" id="IPR036514">
    <property type="entry name" value="SGNH_hydro_sf"/>
</dbReference>
<dbReference type="AlphaFoldDB" id="K9ZM04"/>
<feature type="transmembrane region" description="Helical" evidence="1">
    <location>
        <begin position="7"/>
        <end position="27"/>
    </location>
</feature>
<evidence type="ECO:0000313" key="4">
    <source>
        <dbReference type="Proteomes" id="UP000010474"/>
    </source>
</evidence>